<keyword evidence="2" id="KW-0808">Transferase</keyword>
<dbReference type="PANTHER" id="PTHR43591">
    <property type="entry name" value="METHYLTRANSFERASE"/>
    <property type="match status" value="1"/>
</dbReference>
<dbReference type="AlphaFoldDB" id="A0A8K0SIM1"/>
<dbReference type="OrthoDB" id="3647at2759"/>
<accession>A0A8K0SIM1</accession>
<name>A0A8K0SIM1_9HYPO</name>
<evidence type="ECO:0000256" key="1">
    <source>
        <dbReference type="ARBA" id="ARBA00038158"/>
    </source>
</evidence>
<gene>
    <name evidence="2" type="ORF">B0I35DRAFT_482828</name>
</gene>
<proteinExistence type="inferred from homology"/>
<dbReference type="GO" id="GO:0032259">
    <property type="term" value="P:methylation"/>
    <property type="evidence" value="ECO:0007669"/>
    <property type="project" value="UniProtKB-KW"/>
</dbReference>
<dbReference type="GO" id="GO:0008168">
    <property type="term" value="F:methyltransferase activity"/>
    <property type="evidence" value="ECO:0007669"/>
    <property type="project" value="UniProtKB-KW"/>
</dbReference>
<evidence type="ECO:0000313" key="2">
    <source>
        <dbReference type="EMBL" id="KAH7309096.1"/>
    </source>
</evidence>
<keyword evidence="2" id="KW-0489">Methyltransferase</keyword>
<sequence>MACNTVTGANKAKFDLLAAEYDAKFAQSTRQLEEAVRANIDFIGARNGGRLLDYACGTGFLSRSMMPSISECVGIDLSDNMVNVYNTKAQNEGLYPDGMRAYLGNLALPGDPRPAAFSGPGWFDFDMAGVSVGFHHFEDCELAARRLVDRLRPGGVLFILDFVTGSLADMPDAAAHGVVRHGFSEGDMKGIFEAAGAGSDFGFKVLGKEVTFHKPNGKNRTRRVFLARGSKA</sequence>
<dbReference type="Gene3D" id="3.40.50.150">
    <property type="entry name" value="Vaccinia Virus protein VP39"/>
    <property type="match status" value="1"/>
</dbReference>
<keyword evidence="3" id="KW-1185">Reference proteome</keyword>
<dbReference type="Proteomes" id="UP000813444">
    <property type="component" value="Unassembled WGS sequence"/>
</dbReference>
<evidence type="ECO:0000313" key="3">
    <source>
        <dbReference type="Proteomes" id="UP000813444"/>
    </source>
</evidence>
<reference evidence="2" key="1">
    <citation type="journal article" date="2021" name="Nat. Commun.">
        <title>Genetic determinants of endophytism in the Arabidopsis root mycobiome.</title>
        <authorList>
            <person name="Mesny F."/>
            <person name="Miyauchi S."/>
            <person name="Thiergart T."/>
            <person name="Pickel B."/>
            <person name="Atanasova L."/>
            <person name="Karlsson M."/>
            <person name="Huettel B."/>
            <person name="Barry K.W."/>
            <person name="Haridas S."/>
            <person name="Chen C."/>
            <person name="Bauer D."/>
            <person name="Andreopoulos W."/>
            <person name="Pangilinan J."/>
            <person name="LaButti K."/>
            <person name="Riley R."/>
            <person name="Lipzen A."/>
            <person name="Clum A."/>
            <person name="Drula E."/>
            <person name="Henrissat B."/>
            <person name="Kohler A."/>
            <person name="Grigoriev I.V."/>
            <person name="Martin F.M."/>
            <person name="Hacquard S."/>
        </authorList>
    </citation>
    <scope>NUCLEOTIDE SEQUENCE</scope>
    <source>
        <strain evidence="2">MPI-CAGE-CH-0235</strain>
    </source>
</reference>
<dbReference type="SUPFAM" id="SSF53335">
    <property type="entry name" value="S-adenosyl-L-methionine-dependent methyltransferases"/>
    <property type="match status" value="1"/>
</dbReference>
<organism evidence="2 3">
    <name type="scientific">Stachybotrys elegans</name>
    <dbReference type="NCBI Taxonomy" id="80388"/>
    <lineage>
        <taxon>Eukaryota</taxon>
        <taxon>Fungi</taxon>
        <taxon>Dikarya</taxon>
        <taxon>Ascomycota</taxon>
        <taxon>Pezizomycotina</taxon>
        <taxon>Sordariomycetes</taxon>
        <taxon>Hypocreomycetidae</taxon>
        <taxon>Hypocreales</taxon>
        <taxon>Stachybotryaceae</taxon>
        <taxon>Stachybotrys</taxon>
    </lineage>
</organism>
<comment type="similarity">
    <text evidence="1">Belongs to the methyltransferase superfamily. LaeA methyltransferase family.</text>
</comment>
<dbReference type="InterPro" id="IPR029063">
    <property type="entry name" value="SAM-dependent_MTases_sf"/>
</dbReference>
<dbReference type="PANTHER" id="PTHR43591:SF108">
    <property type="entry name" value="S-ADENOSYL-L-METHIONINE-DEPENDENT METHYLTRANSFERASE"/>
    <property type="match status" value="1"/>
</dbReference>
<dbReference type="Pfam" id="PF13489">
    <property type="entry name" value="Methyltransf_23"/>
    <property type="match status" value="1"/>
</dbReference>
<dbReference type="CDD" id="cd02440">
    <property type="entry name" value="AdoMet_MTases"/>
    <property type="match status" value="1"/>
</dbReference>
<comment type="caution">
    <text evidence="2">The sequence shown here is derived from an EMBL/GenBank/DDBJ whole genome shotgun (WGS) entry which is preliminary data.</text>
</comment>
<protein>
    <submittedName>
        <fullName evidence="2">2-heptaprenyl-1,4-naphthoquinone methyltransferase</fullName>
    </submittedName>
</protein>
<dbReference type="EMBL" id="JAGPNK010000014">
    <property type="protein sequence ID" value="KAH7309096.1"/>
    <property type="molecule type" value="Genomic_DNA"/>
</dbReference>